<evidence type="ECO:0000313" key="4">
    <source>
        <dbReference type="Proteomes" id="UP000280586"/>
    </source>
</evidence>
<evidence type="ECO:0000313" key="2">
    <source>
        <dbReference type="EMBL" id="AYE33041.1"/>
    </source>
</evidence>
<keyword evidence="5" id="KW-1185">Reference proteome</keyword>
<gene>
    <name evidence="2" type="ORF">CP523_00535</name>
    <name evidence="3" type="ORF">NH397_08825</name>
</gene>
<dbReference type="OrthoDB" id="1906793at2"/>
<evidence type="ECO:0008006" key="6">
    <source>
        <dbReference type="Google" id="ProtNLM"/>
    </source>
</evidence>
<reference evidence="2 4" key="1">
    <citation type="submission" date="2017-09" db="EMBL/GenBank/DDBJ databases">
        <authorList>
            <person name="Thomas P."/>
            <person name="Seyboldt C."/>
        </authorList>
    </citation>
    <scope>NUCLEOTIDE SEQUENCE [LARGE SCALE GENOMIC DNA]</scope>
    <source>
        <strain evidence="2 4">DSM 7534</strain>
    </source>
</reference>
<sequence>MFYLIMFLKVIILEYLLIFFHEIVHFITSLILGFKCTFYYVIPFTLYKKDNKLKFKLNEGFENVSTSRMHFKSVKITSDKEYNLLIKKLQILLWIGPIFDFTIFVILFSIGLCIPKYFFLTLTSLFHFTISTLNFFNSDGKYAIGSKEDYRIAFNLVRDITLCGSGNIDYDTKKFMTNKHLQISQSISLSEFDVHNLWNFLNNIYFYTNSLLSYINKDLLFLDDSTESFLDSLIDDFDKIKSLDYRQTKKTSISIILYFIYTKIKYKNFIPEKNILDKVYIGCNSEYYRKLIRYYFYGEYMYKNYLLNEKNMTDINLNCDGYNKLLITVVNKNLNL</sequence>
<evidence type="ECO:0000313" key="5">
    <source>
        <dbReference type="Proteomes" id="UP001055437"/>
    </source>
</evidence>
<keyword evidence="1" id="KW-0472">Membrane</keyword>
<evidence type="ECO:0000313" key="3">
    <source>
        <dbReference type="EMBL" id="USR99607.1"/>
    </source>
</evidence>
<dbReference type="KEGG" id="csep:CP523_00535"/>
<keyword evidence="1" id="KW-0812">Transmembrane</keyword>
<name>A0A9N7PHR6_CLOSE</name>
<accession>A0A9N7PHR6</accession>
<proteinExistence type="predicted"/>
<keyword evidence="1" id="KW-1133">Transmembrane helix</keyword>
<feature type="transmembrane region" description="Helical" evidence="1">
    <location>
        <begin position="91"/>
        <end position="111"/>
    </location>
</feature>
<feature type="transmembrane region" description="Helical" evidence="1">
    <location>
        <begin position="23"/>
        <end position="47"/>
    </location>
</feature>
<organism evidence="2 4">
    <name type="scientific">Clostridium septicum</name>
    <dbReference type="NCBI Taxonomy" id="1504"/>
    <lineage>
        <taxon>Bacteria</taxon>
        <taxon>Bacillati</taxon>
        <taxon>Bacillota</taxon>
        <taxon>Clostridia</taxon>
        <taxon>Eubacteriales</taxon>
        <taxon>Clostridiaceae</taxon>
        <taxon>Clostridium</taxon>
    </lineage>
</organism>
<dbReference type="Proteomes" id="UP000280586">
    <property type="component" value="Chromosome"/>
</dbReference>
<dbReference type="RefSeq" id="WP_066676327.1">
    <property type="nucleotide sequence ID" value="NZ_CABMIZ010000015.1"/>
</dbReference>
<protein>
    <recommendedName>
        <fullName evidence="6">Peptidase M50 domain-containing protein</fullName>
    </recommendedName>
</protein>
<dbReference type="Proteomes" id="UP001055437">
    <property type="component" value="Chromosome"/>
</dbReference>
<reference evidence="3" key="2">
    <citation type="submission" date="2022-06" db="EMBL/GenBank/DDBJ databases">
        <authorList>
            <person name="Holder M.E."/>
            <person name="Ajami N.J."/>
            <person name="Petrosino J.F."/>
        </authorList>
    </citation>
    <scope>NUCLEOTIDE SEQUENCE</scope>
    <source>
        <strain evidence="3">RMA 8861</strain>
    </source>
</reference>
<dbReference type="EMBL" id="CP099799">
    <property type="protein sequence ID" value="USR99607.1"/>
    <property type="molecule type" value="Genomic_DNA"/>
</dbReference>
<dbReference type="EMBL" id="CP023671">
    <property type="protein sequence ID" value="AYE33041.1"/>
    <property type="molecule type" value="Genomic_DNA"/>
</dbReference>
<evidence type="ECO:0000256" key="1">
    <source>
        <dbReference type="SAM" id="Phobius"/>
    </source>
</evidence>
<dbReference type="AlphaFoldDB" id="A0A9N7PHR6"/>